<organism evidence="1 2">
    <name type="scientific">Desmophyllum pertusum</name>
    <dbReference type="NCBI Taxonomy" id="174260"/>
    <lineage>
        <taxon>Eukaryota</taxon>
        <taxon>Metazoa</taxon>
        <taxon>Cnidaria</taxon>
        <taxon>Anthozoa</taxon>
        <taxon>Hexacorallia</taxon>
        <taxon>Scleractinia</taxon>
        <taxon>Caryophylliina</taxon>
        <taxon>Caryophylliidae</taxon>
        <taxon>Desmophyllum</taxon>
    </lineage>
</organism>
<feature type="non-terminal residue" evidence="1">
    <location>
        <position position="1"/>
    </location>
</feature>
<dbReference type="AlphaFoldDB" id="A0A9W9YPC8"/>
<comment type="caution">
    <text evidence="1">The sequence shown here is derived from an EMBL/GenBank/DDBJ whole genome shotgun (WGS) entry which is preliminary data.</text>
</comment>
<keyword evidence="2" id="KW-1185">Reference proteome</keyword>
<accession>A0A9W9YPC8</accession>
<name>A0A9W9YPC8_9CNID</name>
<gene>
    <name evidence="1" type="ORF">OS493_015757</name>
</gene>
<protein>
    <submittedName>
        <fullName evidence="1">Uncharacterized protein</fullName>
    </submittedName>
</protein>
<dbReference type="Proteomes" id="UP001163046">
    <property type="component" value="Unassembled WGS sequence"/>
</dbReference>
<sequence>GKLVGLGNHHFIPKTKVFYFPANQKEEYEAHVKIEYVIRKWQEEYKKLHRGHSTNHGVSRTVYVRSSCNGAKRNITAAGYGQSLTSGWLHFVFLFILTQKAFIIEWDEAAPLEDYLFPKGY</sequence>
<reference evidence="1" key="1">
    <citation type="submission" date="2023-01" db="EMBL/GenBank/DDBJ databases">
        <title>Genome assembly of the deep-sea coral Lophelia pertusa.</title>
        <authorList>
            <person name="Herrera S."/>
            <person name="Cordes E."/>
        </authorList>
    </citation>
    <scope>NUCLEOTIDE SEQUENCE</scope>
    <source>
        <strain evidence="1">USNM1676648</strain>
        <tissue evidence="1">Polyp</tissue>
    </source>
</reference>
<proteinExistence type="predicted"/>
<evidence type="ECO:0000313" key="2">
    <source>
        <dbReference type="Proteomes" id="UP001163046"/>
    </source>
</evidence>
<dbReference type="EMBL" id="MU827309">
    <property type="protein sequence ID" value="KAJ7360646.1"/>
    <property type="molecule type" value="Genomic_DNA"/>
</dbReference>
<evidence type="ECO:0000313" key="1">
    <source>
        <dbReference type="EMBL" id="KAJ7360646.1"/>
    </source>
</evidence>